<keyword evidence="5" id="KW-1185">Reference proteome</keyword>
<evidence type="ECO:0000256" key="1">
    <source>
        <dbReference type="ARBA" id="ARBA00006484"/>
    </source>
</evidence>
<dbReference type="PRINTS" id="PR00081">
    <property type="entry name" value="GDHRDH"/>
</dbReference>
<dbReference type="InterPro" id="IPR002347">
    <property type="entry name" value="SDR_fam"/>
</dbReference>
<dbReference type="OrthoDB" id="37659at2759"/>
<evidence type="ECO:0000256" key="3">
    <source>
        <dbReference type="RuleBase" id="RU000363"/>
    </source>
</evidence>
<sequence>MGRETPITIDESKFKNLAGKTILITGASSGIGLETANYFYKLGANVAFLAGRKRPATDVPLDSDRTLLRNIDVSNWEQQVEAFEATVKKFGHIDIVLPNAGVNEPRQQFFNLETDENGKLKPLETKVIDVDLKGTAYTTALGIHYLKEKGGSIIIMSSMAGYVGVDEMPAYAATKHGATALLRSLYKPAATRNIAISLSNPALVFTPGSLSEMYAPGEEAYQAAKKQLAAMGVKMSSAFTVTLSVAYLASLGMEASGVGLLVENDEIHDWEADLQESLPGWFKVKAGGREGMANVSD</sequence>
<dbReference type="Gene3D" id="3.40.50.720">
    <property type="entry name" value="NAD(P)-binding Rossmann-like Domain"/>
    <property type="match status" value="1"/>
</dbReference>
<evidence type="ECO:0000256" key="2">
    <source>
        <dbReference type="ARBA" id="ARBA00023002"/>
    </source>
</evidence>
<protein>
    <submittedName>
        <fullName evidence="4">NAD(P)-binding protein</fullName>
    </submittedName>
</protein>
<comment type="similarity">
    <text evidence="1 3">Belongs to the short-chain dehydrogenases/reductases (SDR) family.</text>
</comment>
<dbReference type="AlphaFoldDB" id="A0A6A6QKX3"/>
<dbReference type="InterPro" id="IPR036291">
    <property type="entry name" value="NAD(P)-bd_dom_sf"/>
</dbReference>
<evidence type="ECO:0000313" key="4">
    <source>
        <dbReference type="EMBL" id="KAF2493108.1"/>
    </source>
</evidence>
<reference evidence="4" key="1">
    <citation type="journal article" date="2020" name="Stud. Mycol.">
        <title>101 Dothideomycetes genomes: a test case for predicting lifestyles and emergence of pathogens.</title>
        <authorList>
            <person name="Haridas S."/>
            <person name="Albert R."/>
            <person name="Binder M."/>
            <person name="Bloem J."/>
            <person name="Labutti K."/>
            <person name="Salamov A."/>
            <person name="Andreopoulos B."/>
            <person name="Baker S."/>
            <person name="Barry K."/>
            <person name="Bills G."/>
            <person name="Bluhm B."/>
            <person name="Cannon C."/>
            <person name="Castanera R."/>
            <person name="Culley D."/>
            <person name="Daum C."/>
            <person name="Ezra D."/>
            <person name="Gonzalez J."/>
            <person name="Henrissat B."/>
            <person name="Kuo A."/>
            <person name="Liang C."/>
            <person name="Lipzen A."/>
            <person name="Lutzoni F."/>
            <person name="Magnuson J."/>
            <person name="Mondo S."/>
            <person name="Nolan M."/>
            <person name="Ohm R."/>
            <person name="Pangilinan J."/>
            <person name="Park H.-J."/>
            <person name="Ramirez L."/>
            <person name="Alfaro M."/>
            <person name="Sun H."/>
            <person name="Tritt A."/>
            <person name="Yoshinaga Y."/>
            <person name="Zwiers L.-H."/>
            <person name="Turgeon B."/>
            <person name="Goodwin S."/>
            <person name="Spatafora J."/>
            <person name="Crous P."/>
            <person name="Grigoriev I."/>
        </authorList>
    </citation>
    <scope>NUCLEOTIDE SEQUENCE</scope>
    <source>
        <strain evidence="4">CBS 269.34</strain>
    </source>
</reference>
<dbReference type="Proteomes" id="UP000799750">
    <property type="component" value="Unassembled WGS sequence"/>
</dbReference>
<dbReference type="GO" id="GO:0016616">
    <property type="term" value="F:oxidoreductase activity, acting on the CH-OH group of donors, NAD or NADP as acceptor"/>
    <property type="evidence" value="ECO:0007669"/>
    <property type="project" value="TreeGrafter"/>
</dbReference>
<keyword evidence="2" id="KW-0560">Oxidoreductase</keyword>
<organism evidence="4 5">
    <name type="scientific">Lophium mytilinum</name>
    <dbReference type="NCBI Taxonomy" id="390894"/>
    <lineage>
        <taxon>Eukaryota</taxon>
        <taxon>Fungi</taxon>
        <taxon>Dikarya</taxon>
        <taxon>Ascomycota</taxon>
        <taxon>Pezizomycotina</taxon>
        <taxon>Dothideomycetes</taxon>
        <taxon>Pleosporomycetidae</taxon>
        <taxon>Mytilinidiales</taxon>
        <taxon>Mytilinidiaceae</taxon>
        <taxon>Lophium</taxon>
    </lineage>
</organism>
<dbReference type="SUPFAM" id="SSF51735">
    <property type="entry name" value="NAD(P)-binding Rossmann-fold domains"/>
    <property type="match status" value="1"/>
</dbReference>
<dbReference type="Pfam" id="PF00106">
    <property type="entry name" value="adh_short"/>
    <property type="match status" value="1"/>
</dbReference>
<dbReference type="PANTHER" id="PTHR44229">
    <property type="entry name" value="15-HYDROXYPROSTAGLANDIN DEHYDROGENASE [NAD(+)]"/>
    <property type="match status" value="1"/>
</dbReference>
<dbReference type="PANTHER" id="PTHR44229:SF4">
    <property type="entry name" value="15-HYDROXYPROSTAGLANDIN DEHYDROGENASE [NAD(+)]"/>
    <property type="match status" value="1"/>
</dbReference>
<gene>
    <name evidence="4" type="ORF">BU16DRAFT_465198</name>
</gene>
<name>A0A6A6QKX3_9PEZI</name>
<evidence type="ECO:0000313" key="5">
    <source>
        <dbReference type="Proteomes" id="UP000799750"/>
    </source>
</evidence>
<accession>A0A6A6QKX3</accession>
<proteinExistence type="inferred from homology"/>
<dbReference type="PRINTS" id="PR00080">
    <property type="entry name" value="SDRFAMILY"/>
</dbReference>
<dbReference type="GO" id="GO:0005737">
    <property type="term" value="C:cytoplasm"/>
    <property type="evidence" value="ECO:0007669"/>
    <property type="project" value="TreeGrafter"/>
</dbReference>
<dbReference type="EMBL" id="MU004192">
    <property type="protein sequence ID" value="KAF2493108.1"/>
    <property type="molecule type" value="Genomic_DNA"/>
</dbReference>